<dbReference type="EMBL" id="ADJX01000007">
    <property type="protein sequence ID" value="OSL47748.1"/>
    <property type="molecule type" value="Genomic_DNA"/>
</dbReference>
<dbReference type="SUPFAM" id="SSF51735">
    <property type="entry name" value="NAD(P)-binding Rossmann-fold domains"/>
    <property type="match status" value="1"/>
</dbReference>
<dbReference type="Gene3D" id="3.40.50.720">
    <property type="entry name" value="NAD(P)-binding Rossmann-like Domain"/>
    <property type="match status" value="1"/>
</dbReference>
<evidence type="ECO:0000313" key="1">
    <source>
        <dbReference type="EMBL" id="OSL47748.1"/>
    </source>
</evidence>
<dbReference type="Proteomes" id="UP000243401">
    <property type="component" value="Unassembled WGS sequence"/>
</dbReference>
<accession>A0AAJ3NY02</accession>
<sequence length="255" mass="29133">MDALIGYSGFVGTTLLRQRRFDAQYRSTNIGEIVGKTFDTVVCAGAPAQKWLANKDPADDIKKINNLIEKLKNISCQKFILISTVDVFKDPVNVDETTSIETEGLHAYGAHRYYLEQFVSKQFPDNLIVRLPGLVGPGLKKNIIYDFLHKNNIFQIESRSVFQFYPMINLWYDINIALQHKLSLVHLTAAPISVADIAQHSFGFEFCNHIQDKPGYYDMKSCHSHLFTNDHDYQYNRRESLMAIRAYAQSEIGSN</sequence>
<proteinExistence type="predicted"/>
<dbReference type="GeneID" id="86860513"/>
<comment type="caution">
    <text evidence="1">The sequence shown here is derived from an EMBL/GenBank/DDBJ whole genome shotgun (WGS) entry which is preliminary data.</text>
</comment>
<dbReference type="RefSeq" id="WP_085460991.1">
    <property type="nucleotide sequence ID" value="NZ_ADJX01000007.1"/>
</dbReference>
<gene>
    <name evidence="1" type="ORF">EATG_02504</name>
</gene>
<dbReference type="AlphaFoldDB" id="A0AAJ3NY02"/>
<organism evidence="1 2">
    <name type="scientific">Escherichia coli H605</name>
    <dbReference type="NCBI Taxonomy" id="656410"/>
    <lineage>
        <taxon>Bacteria</taxon>
        <taxon>Pseudomonadati</taxon>
        <taxon>Pseudomonadota</taxon>
        <taxon>Gammaproteobacteria</taxon>
        <taxon>Enterobacterales</taxon>
        <taxon>Enterobacteriaceae</taxon>
        <taxon>Escherichia</taxon>
    </lineage>
</organism>
<name>A0AAJ3NY02_ECOLX</name>
<dbReference type="InterPro" id="IPR036291">
    <property type="entry name" value="NAD(P)-bd_dom_sf"/>
</dbReference>
<reference evidence="1 2" key="1">
    <citation type="submission" date="2010-04" db="EMBL/GenBank/DDBJ databases">
        <title>The Genome Sequence of Escherichia coli H605.</title>
        <authorList>
            <consortium name="The Broad Institute Genome Sequencing Platform"/>
            <consortium name="The Broad Institute Genome Sequencing Center for Infectious Disease"/>
            <person name="Feldgarden M."/>
            <person name="Gordon D.M."/>
            <person name="Johnson J.R."/>
            <person name="Johnston B.D."/>
            <person name="Young S."/>
            <person name="Zeng Q."/>
            <person name="Koehrsen M."/>
            <person name="Alvarado L."/>
            <person name="Berlin A.M."/>
            <person name="Borenstein D."/>
            <person name="Chapman S.B."/>
            <person name="Chen Z."/>
            <person name="Engels R."/>
            <person name="Freedman E."/>
            <person name="Gellesch M."/>
            <person name="Goldberg J."/>
            <person name="Griggs A."/>
            <person name="Gujja S."/>
            <person name="Heilman E.R."/>
            <person name="Heiman D.I."/>
            <person name="Hepburn T.A."/>
            <person name="Howarth C."/>
            <person name="Jen D."/>
            <person name="Larson L."/>
            <person name="Mehta T."/>
            <person name="Park D."/>
            <person name="Pearson M."/>
            <person name="Richards J."/>
            <person name="Roberts A."/>
            <person name="Saif S."/>
            <person name="Shea T.D."/>
            <person name="Shenoy N."/>
            <person name="Sisk P."/>
            <person name="Stolte C."/>
            <person name="Sykes S.N."/>
            <person name="Walk T."/>
            <person name="White J."/>
            <person name="Yandava C."/>
            <person name="Haas B."/>
            <person name="Henn M.R."/>
            <person name="Nusbaum C."/>
            <person name="Birren B."/>
        </authorList>
    </citation>
    <scope>NUCLEOTIDE SEQUENCE [LARGE SCALE GENOMIC DNA]</scope>
    <source>
        <strain evidence="1 2">H605</strain>
    </source>
</reference>
<evidence type="ECO:0000313" key="2">
    <source>
        <dbReference type="Proteomes" id="UP000243401"/>
    </source>
</evidence>
<protein>
    <recommendedName>
        <fullName evidence="3">Pyridine nucleotide transhydrogenase</fullName>
    </recommendedName>
</protein>
<evidence type="ECO:0008006" key="3">
    <source>
        <dbReference type="Google" id="ProtNLM"/>
    </source>
</evidence>